<evidence type="ECO:0000256" key="7">
    <source>
        <dbReference type="ARBA" id="ARBA00023136"/>
    </source>
</evidence>
<feature type="transmembrane region" description="Helical" evidence="8">
    <location>
        <begin position="9"/>
        <end position="27"/>
    </location>
</feature>
<dbReference type="RefSeq" id="WP_179242772.1">
    <property type="nucleotide sequence ID" value="NZ_CP058595.1"/>
</dbReference>
<accession>A0A7H9ASQ3</accession>
<keyword evidence="7 8" id="KW-0472">Membrane</keyword>
<dbReference type="InterPro" id="IPR002549">
    <property type="entry name" value="AI-2E-like"/>
</dbReference>
<feature type="transmembrane region" description="Helical" evidence="8">
    <location>
        <begin position="212"/>
        <end position="236"/>
    </location>
</feature>
<dbReference type="PANTHER" id="PTHR21716:SF53">
    <property type="entry name" value="PERMEASE PERM-RELATED"/>
    <property type="match status" value="1"/>
</dbReference>
<feature type="transmembrane region" description="Helical" evidence="8">
    <location>
        <begin position="33"/>
        <end position="51"/>
    </location>
</feature>
<dbReference type="GO" id="GO:0005886">
    <property type="term" value="C:plasma membrane"/>
    <property type="evidence" value="ECO:0007669"/>
    <property type="project" value="UniProtKB-SubCell"/>
</dbReference>
<name>A0A7H9ASQ3_9FLAO</name>
<organism evidence="9 10">
    <name type="scientific">Costertonia aggregata</name>
    <dbReference type="NCBI Taxonomy" id="343403"/>
    <lineage>
        <taxon>Bacteria</taxon>
        <taxon>Pseudomonadati</taxon>
        <taxon>Bacteroidota</taxon>
        <taxon>Flavobacteriia</taxon>
        <taxon>Flavobacteriales</taxon>
        <taxon>Flavobacteriaceae</taxon>
        <taxon>Costertonia</taxon>
    </lineage>
</organism>
<sequence length="367" mass="40902">MKSTVIAKGIYKAFLLIAGTFLLLYVLYLIQSVIAYVLLAAVFALIGRPVTLWLRTKLKCPNILAVSITILLLFTLLVGLVWLFVPLVTEQGEKLALLNLKNMQAELELFFQELTNSLGASKEIVEEIVEEVDLEETVEREMETGFLPRVFNSVMQVVGTMSISLFSIIFITFFLLKDTQIIQGTLVRMFPSMHRPGIMNSIDVTKNLLSRYFIGLLLQILILFIIYAATLTLVGIEHPLAIAFLCALFNIIPYVGPIIGAVFMMVFTVTSNLGLDFGIEIVPKMAYVAIGVIVGQLIDNFFSQPFIFSNSVKSHPLEIFLIIIMAGLLFGVVGMIVAVPGYTVLKVILREFIPENRIVKALTTRLK</sequence>
<dbReference type="PANTHER" id="PTHR21716">
    <property type="entry name" value="TRANSMEMBRANE PROTEIN"/>
    <property type="match status" value="1"/>
</dbReference>
<evidence type="ECO:0000256" key="8">
    <source>
        <dbReference type="SAM" id="Phobius"/>
    </source>
</evidence>
<evidence type="ECO:0000256" key="1">
    <source>
        <dbReference type="ARBA" id="ARBA00004651"/>
    </source>
</evidence>
<evidence type="ECO:0000256" key="5">
    <source>
        <dbReference type="ARBA" id="ARBA00022692"/>
    </source>
</evidence>
<keyword evidence="10" id="KW-1185">Reference proteome</keyword>
<reference evidence="9 10" key="1">
    <citation type="journal article" date="2006" name="Int. J. Syst. Evol. Microbiol.">
        <title>Costertonia aggregata gen. nov., sp. nov., a mesophilic marine bacterium of the family Flavobacteriaceae, isolated from a mature biofilm.</title>
        <authorList>
            <person name="Kwon K.K."/>
            <person name="Lee Y.K."/>
            <person name="Lee H.K."/>
        </authorList>
    </citation>
    <scope>NUCLEOTIDE SEQUENCE [LARGE SCALE GENOMIC DNA]</scope>
    <source>
        <strain evidence="9 10">KCCM 42265</strain>
    </source>
</reference>
<keyword evidence="5 8" id="KW-0812">Transmembrane</keyword>
<keyword evidence="4" id="KW-1003">Cell membrane</keyword>
<feature type="transmembrane region" description="Helical" evidence="8">
    <location>
        <begin position="281"/>
        <end position="299"/>
    </location>
</feature>
<feature type="transmembrane region" description="Helical" evidence="8">
    <location>
        <begin position="63"/>
        <end position="85"/>
    </location>
</feature>
<dbReference type="AlphaFoldDB" id="A0A7H9ASQ3"/>
<evidence type="ECO:0000256" key="3">
    <source>
        <dbReference type="ARBA" id="ARBA00022448"/>
    </source>
</evidence>
<comment type="similarity">
    <text evidence="2">Belongs to the autoinducer-2 exporter (AI-2E) (TC 2.A.86) family.</text>
</comment>
<evidence type="ECO:0000313" key="10">
    <source>
        <dbReference type="Proteomes" id="UP000509302"/>
    </source>
</evidence>
<proteinExistence type="inferred from homology"/>
<keyword evidence="3" id="KW-0813">Transport</keyword>
<evidence type="ECO:0000256" key="4">
    <source>
        <dbReference type="ARBA" id="ARBA00022475"/>
    </source>
</evidence>
<protein>
    <submittedName>
        <fullName evidence="9">AI-2E family transporter</fullName>
    </submittedName>
</protein>
<dbReference type="KEGG" id="cagg:HYG79_14435"/>
<evidence type="ECO:0000256" key="2">
    <source>
        <dbReference type="ARBA" id="ARBA00009773"/>
    </source>
</evidence>
<comment type="subcellular location">
    <subcellularLocation>
        <location evidence="1">Cell membrane</location>
        <topology evidence="1">Multi-pass membrane protein</topology>
    </subcellularLocation>
</comment>
<evidence type="ECO:0000256" key="6">
    <source>
        <dbReference type="ARBA" id="ARBA00022989"/>
    </source>
</evidence>
<feature type="transmembrane region" description="Helical" evidence="8">
    <location>
        <begin position="154"/>
        <end position="176"/>
    </location>
</feature>
<dbReference type="EMBL" id="CP058595">
    <property type="protein sequence ID" value="QLG46493.1"/>
    <property type="molecule type" value="Genomic_DNA"/>
</dbReference>
<gene>
    <name evidence="9" type="ORF">HYG79_14435</name>
</gene>
<feature type="transmembrane region" description="Helical" evidence="8">
    <location>
        <begin position="242"/>
        <end position="269"/>
    </location>
</feature>
<evidence type="ECO:0000313" key="9">
    <source>
        <dbReference type="EMBL" id="QLG46493.1"/>
    </source>
</evidence>
<dbReference type="Pfam" id="PF01594">
    <property type="entry name" value="AI-2E_transport"/>
    <property type="match status" value="1"/>
</dbReference>
<keyword evidence="6 8" id="KW-1133">Transmembrane helix</keyword>
<dbReference type="Proteomes" id="UP000509302">
    <property type="component" value="Chromosome"/>
</dbReference>
<feature type="transmembrane region" description="Helical" evidence="8">
    <location>
        <begin position="319"/>
        <end position="345"/>
    </location>
</feature>